<dbReference type="AlphaFoldDB" id="A0A9Q0YPR0"/>
<dbReference type="Proteomes" id="UP001152320">
    <property type="component" value="Chromosome 18"/>
</dbReference>
<dbReference type="GO" id="GO:0050839">
    <property type="term" value="F:cell adhesion molecule binding"/>
    <property type="evidence" value="ECO:0007669"/>
    <property type="project" value="TreeGrafter"/>
</dbReference>
<accession>A0A9Q0YPR0</accession>
<protein>
    <recommendedName>
        <fullName evidence="8">Immunoglobulin domain-containing protein</fullName>
    </recommendedName>
</protein>
<keyword evidence="7" id="KW-0732">Signal</keyword>
<dbReference type="InterPro" id="IPR003599">
    <property type="entry name" value="Ig_sub"/>
</dbReference>
<feature type="domain" description="Immunoglobulin" evidence="8">
    <location>
        <begin position="35"/>
        <end position="130"/>
    </location>
</feature>
<dbReference type="InterPro" id="IPR036179">
    <property type="entry name" value="Ig-like_dom_sf"/>
</dbReference>
<keyword evidence="10" id="KW-1185">Reference proteome</keyword>
<feature type="signal peptide" evidence="7">
    <location>
        <begin position="1"/>
        <end position="22"/>
    </location>
</feature>
<feature type="chain" id="PRO_5040246670" description="Immunoglobulin domain-containing protein" evidence="7">
    <location>
        <begin position="23"/>
        <end position="690"/>
    </location>
</feature>
<sequence>MMSKKIDFAVLLLHVLPLFYTSTPFLFQETSDFISTNITATINSPVTIQCFVHNPNLTLWLLQRKWCGYSFALTFGGYNLHNETYYLHIGNESGHTTYNLIVNQPSKEIEGTYICQERGINKVFATLHVDTDMASEKHLNVAIGTEVELNCIVHHQRFAVWIFRKDDLTPPMSLSAGETIFNDEEYSLNIENGTKFVVYNLIINSVQEKRAGMYVCKEEGVERVIFKINVEDDPKAKNLTVVVNSTTEMYCTVEDYQFALWLFSPSETTGAPVTLSSAGGVFNTHDYSLIIQHKEGFTTYNLIIYNTTENMQGIYTCREQGVSKAVITLIVEDPPEVWIEEDGSKLRGIINVTLSKNYDLTCIASGEVSKGWLSWERNSRNLSDEVTYQKSEKEVSSILRYSPLTGDTRLTCIFSGQIAVPSIKVVLQVNVLYPPYCNLSTSVNHLNQLMVYCSCVGNPEVSTVYIIVNDSLHTKDEVSISSKYPAYLNCFAENDFGQLSNKPTHKYKPSPIPITMMESQFPIRWVILTLSFILLLLCSLLGIIIFRKKRYEVSSSYFTWEPTVSRTTATMSERPPCRSPPTEHRFLPTACEDYEEVPVTDITKESDGLSTDEQVEYNAQYFDLPLDDSEEKIYAEADNHDQENFCVDTIAESRASTGSCFSDAEYFGPLSEGGTLDKEVRLLDARYKFN</sequence>
<evidence type="ECO:0000256" key="5">
    <source>
        <dbReference type="ARBA" id="ARBA00023319"/>
    </source>
</evidence>
<organism evidence="9 10">
    <name type="scientific">Holothuria leucospilota</name>
    <name type="common">Black long sea cucumber</name>
    <name type="synonym">Mertensiothuria leucospilota</name>
    <dbReference type="NCBI Taxonomy" id="206669"/>
    <lineage>
        <taxon>Eukaryota</taxon>
        <taxon>Metazoa</taxon>
        <taxon>Echinodermata</taxon>
        <taxon>Eleutherozoa</taxon>
        <taxon>Echinozoa</taxon>
        <taxon>Holothuroidea</taxon>
        <taxon>Aspidochirotacea</taxon>
        <taxon>Aspidochirotida</taxon>
        <taxon>Holothuriidae</taxon>
        <taxon>Holothuria</taxon>
    </lineage>
</organism>
<evidence type="ECO:0000256" key="1">
    <source>
        <dbReference type="ARBA" id="ARBA00004479"/>
    </source>
</evidence>
<reference evidence="9" key="1">
    <citation type="submission" date="2021-10" db="EMBL/GenBank/DDBJ databases">
        <title>Tropical sea cucumber genome reveals ecological adaptation and Cuvierian tubules defense mechanism.</title>
        <authorList>
            <person name="Chen T."/>
        </authorList>
    </citation>
    <scope>NUCLEOTIDE SEQUENCE</scope>
    <source>
        <strain evidence="9">Nanhai2018</strain>
        <tissue evidence="9">Muscle</tissue>
    </source>
</reference>
<evidence type="ECO:0000256" key="4">
    <source>
        <dbReference type="ARBA" id="ARBA00023180"/>
    </source>
</evidence>
<name>A0A9Q0YPR0_HOLLE</name>
<dbReference type="Gene3D" id="2.60.40.10">
    <property type="entry name" value="Immunoglobulins"/>
    <property type="match status" value="4"/>
</dbReference>
<comment type="subcellular location">
    <subcellularLocation>
        <location evidence="1">Membrane</location>
        <topology evidence="1">Single-pass type I membrane protein</topology>
    </subcellularLocation>
</comment>
<feature type="transmembrane region" description="Helical" evidence="6">
    <location>
        <begin position="525"/>
        <end position="546"/>
    </location>
</feature>
<keyword evidence="5" id="KW-0393">Immunoglobulin domain</keyword>
<dbReference type="SMART" id="SM00409">
    <property type="entry name" value="IG"/>
    <property type="match status" value="3"/>
</dbReference>
<evidence type="ECO:0000313" key="9">
    <source>
        <dbReference type="EMBL" id="KAJ8024494.1"/>
    </source>
</evidence>
<evidence type="ECO:0000256" key="7">
    <source>
        <dbReference type="SAM" id="SignalP"/>
    </source>
</evidence>
<feature type="domain" description="Immunoglobulin" evidence="8">
    <location>
        <begin position="136"/>
        <end position="231"/>
    </location>
</feature>
<keyword evidence="2 6" id="KW-0472">Membrane</keyword>
<dbReference type="PANTHER" id="PTHR11640:SF31">
    <property type="entry name" value="IRREGULAR CHIASM C-ROUGHEST PROTEIN-RELATED"/>
    <property type="match status" value="1"/>
</dbReference>
<proteinExistence type="predicted"/>
<keyword evidence="6" id="KW-0812">Transmembrane</keyword>
<evidence type="ECO:0000259" key="8">
    <source>
        <dbReference type="SMART" id="SM00409"/>
    </source>
</evidence>
<evidence type="ECO:0000256" key="3">
    <source>
        <dbReference type="ARBA" id="ARBA00023157"/>
    </source>
</evidence>
<keyword evidence="6" id="KW-1133">Transmembrane helix</keyword>
<dbReference type="PANTHER" id="PTHR11640">
    <property type="entry name" value="NEPHRIN"/>
    <property type="match status" value="1"/>
</dbReference>
<evidence type="ECO:0000256" key="6">
    <source>
        <dbReference type="SAM" id="Phobius"/>
    </source>
</evidence>
<dbReference type="GO" id="GO:0098609">
    <property type="term" value="P:cell-cell adhesion"/>
    <property type="evidence" value="ECO:0007669"/>
    <property type="project" value="TreeGrafter"/>
</dbReference>
<dbReference type="GO" id="GO:0005886">
    <property type="term" value="C:plasma membrane"/>
    <property type="evidence" value="ECO:0007669"/>
    <property type="project" value="TreeGrafter"/>
</dbReference>
<dbReference type="EMBL" id="JAIZAY010000018">
    <property type="protein sequence ID" value="KAJ8024494.1"/>
    <property type="molecule type" value="Genomic_DNA"/>
</dbReference>
<comment type="caution">
    <text evidence="9">The sequence shown here is derived from an EMBL/GenBank/DDBJ whole genome shotgun (WGS) entry which is preliminary data.</text>
</comment>
<dbReference type="GO" id="GO:0005911">
    <property type="term" value="C:cell-cell junction"/>
    <property type="evidence" value="ECO:0007669"/>
    <property type="project" value="TreeGrafter"/>
</dbReference>
<evidence type="ECO:0000256" key="2">
    <source>
        <dbReference type="ARBA" id="ARBA00023136"/>
    </source>
</evidence>
<dbReference type="SUPFAM" id="SSF48726">
    <property type="entry name" value="Immunoglobulin"/>
    <property type="match status" value="3"/>
</dbReference>
<gene>
    <name evidence="9" type="ORF">HOLleu_34416</name>
</gene>
<evidence type="ECO:0000313" key="10">
    <source>
        <dbReference type="Proteomes" id="UP001152320"/>
    </source>
</evidence>
<keyword evidence="3" id="KW-1015">Disulfide bond</keyword>
<dbReference type="InterPro" id="IPR013783">
    <property type="entry name" value="Ig-like_fold"/>
</dbReference>
<feature type="domain" description="Immunoglobulin" evidence="8">
    <location>
        <begin position="236"/>
        <end position="332"/>
    </location>
</feature>
<dbReference type="InterPro" id="IPR051275">
    <property type="entry name" value="Cell_adhesion_signaling"/>
</dbReference>
<keyword evidence="4" id="KW-0325">Glycoprotein</keyword>